<dbReference type="PROSITE" id="PS50949">
    <property type="entry name" value="HTH_GNTR"/>
    <property type="match status" value="1"/>
</dbReference>
<dbReference type="PRINTS" id="PR00035">
    <property type="entry name" value="HTHGNTR"/>
</dbReference>
<dbReference type="RefSeq" id="WP_168630646.1">
    <property type="nucleotide sequence ID" value="NZ_BONL01000006.1"/>
</dbReference>
<dbReference type="Gene3D" id="1.10.10.10">
    <property type="entry name" value="Winged helix-like DNA-binding domain superfamily/Winged helix DNA-binding domain"/>
    <property type="match status" value="1"/>
</dbReference>
<dbReference type="InterPro" id="IPR036388">
    <property type="entry name" value="WH-like_DNA-bd_sf"/>
</dbReference>
<evidence type="ECO:0000256" key="4">
    <source>
        <dbReference type="SAM" id="MobiDB-lite"/>
    </source>
</evidence>
<dbReference type="EMBL" id="JAAXOX010000006">
    <property type="protein sequence ID" value="NKY23518.1"/>
    <property type="molecule type" value="Genomic_DNA"/>
</dbReference>
<sequence>MVDSTVGTHRSGPQRAGRIAPSRSSATATQIKELILTRNLHPGDPLPTETELCDSLGVSRSSVREAVRTLTTLGIVEVRHGHGTFVGQMSLDALVETLVFRGALLPGDDLRALREIIEIRLALDLAMADRLAEAVAGTSNPDLWLLVEEMEAASRRGETFAAQDRAFHTALLGRMENSIIGPLVGAFWDVHTAVMPRLGVSLPDDLEQTAHAHHEMLRAAEAGDAAAYQGAVRRHYEPLIRAIAKSATA</sequence>
<accession>A0A7X6KWV4</accession>
<dbReference type="CDD" id="cd07377">
    <property type="entry name" value="WHTH_GntR"/>
    <property type="match status" value="1"/>
</dbReference>
<dbReference type="SUPFAM" id="SSF46785">
    <property type="entry name" value="Winged helix' DNA-binding domain"/>
    <property type="match status" value="1"/>
</dbReference>
<comment type="caution">
    <text evidence="6">The sequence shown here is derived from an EMBL/GenBank/DDBJ whole genome shotgun (WGS) entry which is preliminary data.</text>
</comment>
<dbReference type="Proteomes" id="UP000581206">
    <property type="component" value="Unassembled WGS sequence"/>
</dbReference>
<dbReference type="SUPFAM" id="SSF48008">
    <property type="entry name" value="GntR ligand-binding domain-like"/>
    <property type="match status" value="1"/>
</dbReference>
<dbReference type="InterPro" id="IPR000524">
    <property type="entry name" value="Tscrpt_reg_HTH_GntR"/>
</dbReference>
<dbReference type="InterPro" id="IPR008920">
    <property type="entry name" value="TF_FadR/GntR_C"/>
</dbReference>
<evidence type="ECO:0000313" key="6">
    <source>
        <dbReference type="EMBL" id="NKY23518.1"/>
    </source>
</evidence>
<dbReference type="PANTHER" id="PTHR43537:SF5">
    <property type="entry name" value="UXU OPERON TRANSCRIPTIONAL REGULATOR"/>
    <property type="match status" value="1"/>
</dbReference>
<dbReference type="InterPro" id="IPR036390">
    <property type="entry name" value="WH_DNA-bd_sf"/>
</dbReference>
<dbReference type="SMART" id="SM00345">
    <property type="entry name" value="HTH_GNTR"/>
    <property type="match status" value="1"/>
</dbReference>
<keyword evidence="7" id="KW-1185">Reference proteome</keyword>
<keyword evidence="3" id="KW-0804">Transcription</keyword>
<evidence type="ECO:0000256" key="3">
    <source>
        <dbReference type="ARBA" id="ARBA00023163"/>
    </source>
</evidence>
<feature type="domain" description="HTH gntR-type" evidence="5">
    <location>
        <begin position="21"/>
        <end position="89"/>
    </location>
</feature>
<dbReference type="Pfam" id="PF07729">
    <property type="entry name" value="FCD"/>
    <property type="match status" value="1"/>
</dbReference>
<evidence type="ECO:0000256" key="2">
    <source>
        <dbReference type="ARBA" id="ARBA00023125"/>
    </source>
</evidence>
<dbReference type="GO" id="GO:0003677">
    <property type="term" value="F:DNA binding"/>
    <property type="evidence" value="ECO:0007669"/>
    <property type="project" value="UniProtKB-KW"/>
</dbReference>
<dbReference type="InterPro" id="IPR011711">
    <property type="entry name" value="GntR_C"/>
</dbReference>
<protein>
    <submittedName>
        <fullName evidence="6">FadR family transcriptional regulator</fullName>
    </submittedName>
</protein>
<dbReference type="AlphaFoldDB" id="A0A7X6KWV4"/>
<dbReference type="Gene3D" id="1.20.120.530">
    <property type="entry name" value="GntR ligand-binding domain-like"/>
    <property type="match status" value="1"/>
</dbReference>
<name>A0A7X6KWV4_9CELL</name>
<evidence type="ECO:0000256" key="1">
    <source>
        <dbReference type="ARBA" id="ARBA00023015"/>
    </source>
</evidence>
<dbReference type="GO" id="GO:0003700">
    <property type="term" value="F:DNA-binding transcription factor activity"/>
    <property type="evidence" value="ECO:0007669"/>
    <property type="project" value="InterPro"/>
</dbReference>
<evidence type="ECO:0000313" key="7">
    <source>
        <dbReference type="Proteomes" id="UP000581206"/>
    </source>
</evidence>
<keyword evidence="1" id="KW-0805">Transcription regulation</keyword>
<proteinExistence type="predicted"/>
<dbReference type="SMART" id="SM00895">
    <property type="entry name" value="FCD"/>
    <property type="match status" value="1"/>
</dbReference>
<dbReference type="PANTHER" id="PTHR43537">
    <property type="entry name" value="TRANSCRIPTIONAL REGULATOR, GNTR FAMILY"/>
    <property type="match status" value="1"/>
</dbReference>
<feature type="region of interest" description="Disordered" evidence="4">
    <location>
        <begin position="1"/>
        <end position="25"/>
    </location>
</feature>
<reference evidence="6 7" key="1">
    <citation type="submission" date="2020-04" db="EMBL/GenBank/DDBJ databases">
        <title>MicrobeNet Type strains.</title>
        <authorList>
            <person name="Nicholson A.C."/>
        </authorList>
    </citation>
    <scope>NUCLEOTIDE SEQUENCE [LARGE SCALE GENOMIC DNA]</scope>
    <source>
        <strain evidence="6 7">ATCC BAA-788</strain>
    </source>
</reference>
<keyword evidence="2" id="KW-0238">DNA-binding</keyword>
<dbReference type="Pfam" id="PF00392">
    <property type="entry name" value="GntR"/>
    <property type="match status" value="1"/>
</dbReference>
<gene>
    <name evidence="6" type="ORF">HGA03_12675</name>
</gene>
<organism evidence="6 7">
    <name type="scientific">Cellulomonas denverensis</name>
    <dbReference type="NCBI Taxonomy" id="264297"/>
    <lineage>
        <taxon>Bacteria</taxon>
        <taxon>Bacillati</taxon>
        <taxon>Actinomycetota</taxon>
        <taxon>Actinomycetes</taxon>
        <taxon>Micrococcales</taxon>
        <taxon>Cellulomonadaceae</taxon>
        <taxon>Cellulomonas</taxon>
    </lineage>
</organism>
<evidence type="ECO:0000259" key="5">
    <source>
        <dbReference type="PROSITE" id="PS50949"/>
    </source>
</evidence>